<dbReference type="PROSITE" id="PS50089">
    <property type="entry name" value="ZF_RING_2"/>
    <property type="match status" value="1"/>
</dbReference>
<keyword evidence="2" id="KW-0862">Zinc</keyword>
<keyword evidence="1 3" id="KW-0863">Zinc-finger</keyword>
<evidence type="ECO:0000313" key="5">
    <source>
        <dbReference type="EnsemblMetazoa" id="Aqu2.1.01337_001"/>
    </source>
</evidence>
<dbReference type="InterPro" id="IPR001841">
    <property type="entry name" value="Znf_RING"/>
</dbReference>
<organism evidence="5">
    <name type="scientific">Amphimedon queenslandica</name>
    <name type="common">Sponge</name>
    <dbReference type="NCBI Taxonomy" id="400682"/>
    <lineage>
        <taxon>Eukaryota</taxon>
        <taxon>Metazoa</taxon>
        <taxon>Porifera</taxon>
        <taxon>Demospongiae</taxon>
        <taxon>Heteroscleromorpha</taxon>
        <taxon>Haplosclerida</taxon>
        <taxon>Niphatidae</taxon>
        <taxon>Amphimedon</taxon>
    </lineage>
</organism>
<protein>
    <recommendedName>
        <fullName evidence="4">RING-type domain-containing protein</fullName>
    </recommendedName>
</protein>
<evidence type="ECO:0000256" key="1">
    <source>
        <dbReference type="ARBA" id="ARBA00022771"/>
    </source>
</evidence>
<dbReference type="SUPFAM" id="SSF49599">
    <property type="entry name" value="TRAF domain-like"/>
    <property type="match status" value="1"/>
</dbReference>
<dbReference type="InterPro" id="IPR013083">
    <property type="entry name" value="Znf_RING/FYVE/PHD"/>
</dbReference>
<dbReference type="eggNOG" id="KOG0297">
    <property type="taxonomic scope" value="Eukaryota"/>
</dbReference>
<dbReference type="SUPFAM" id="SSF57850">
    <property type="entry name" value="RING/U-box"/>
    <property type="match status" value="1"/>
</dbReference>
<dbReference type="AlphaFoldDB" id="A0A1X7SH11"/>
<dbReference type="Gene3D" id="3.30.40.10">
    <property type="entry name" value="Zinc/RING finger domain, C3HC4 (zinc finger)"/>
    <property type="match status" value="1"/>
</dbReference>
<evidence type="ECO:0000256" key="3">
    <source>
        <dbReference type="PROSITE-ProRule" id="PRU00175"/>
    </source>
</evidence>
<reference evidence="5" key="1">
    <citation type="submission" date="2017-05" db="UniProtKB">
        <authorList>
            <consortium name="EnsemblMetazoa"/>
        </authorList>
    </citation>
    <scope>IDENTIFICATION</scope>
</reference>
<dbReference type="PANTHER" id="PTHR10131">
    <property type="entry name" value="TNF RECEPTOR ASSOCIATED FACTOR"/>
    <property type="match status" value="1"/>
</dbReference>
<proteinExistence type="predicted"/>
<dbReference type="PANTHER" id="PTHR10131:SF94">
    <property type="entry name" value="TNF RECEPTOR-ASSOCIATED FACTOR 4"/>
    <property type="match status" value="1"/>
</dbReference>
<dbReference type="InParanoid" id="A0A1X7SH11"/>
<evidence type="ECO:0000256" key="2">
    <source>
        <dbReference type="ARBA" id="ARBA00022833"/>
    </source>
</evidence>
<feature type="domain" description="RING-type" evidence="4">
    <location>
        <begin position="34"/>
        <end position="73"/>
    </location>
</feature>
<dbReference type="GO" id="GO:0008270">
    <property type="term" value="F:zinc ion binding"/>
    <property type="evidence" value="ECO:0007669"/>
    <property type="project" value="UniProtKB-KW"/>
</dbReference>
<dbReference type="EnsemblMetazoa" id="Aqu2.1.01337_001">
    <property type="protein sequence ID" value="Aqu2.1.01337_001"/>
    <property type="gene ID" value="Aqu2.1.01337"/>
</dbReference>
<evidence type="ECO:0000259" key="4">
    <source>
        <dbReference type="PROSITE" id="PS50089"/>
    </source>
</evidence>
<sequence>MAEGGGNEAACQPLPEAEGYDYTYVEEPPENLTCPICILPCREPQIMDCCGAKFCLPCIEREQFAGRPCPLCRVQRFKMLIDREHQRRILALKVYCTQREEGCQWSGELRHIENPHLEKDCQYVLEACCWDCGRRYKRKDIRFHEQDECGNRPLEWLGNTVANVTHTNLIM</sequence>
<keyword evidence="1 3" id="KW-0479">Metal-binding</keyword>
<accession>A0A1X7SH11</accession>
<name>A0A1X7SH11_AMPQE</name>
<dbReference type="OrthoDB" id="426657at2759"/>